<keyword evidence="3" id="KW-1185">Reference proteome</keyword>
<dbReference type="CDD" id="cd04480">
    <property type="entry name" value="RPA1_DBD_A_like"/>
    <property type="match status" value="1"/>
</dbReference>
<dbReference type="Proteomes" id="UP000824890">
    <property type="component" value="Unassembled WGS sequence"/>
</dbReference>
<sequence length="663" mass="75404">MWKIKVKVIRLWKQYSTAGDETIEMVFCNLKGGEIHASVKKELVAQFDPFLRQGYSLKLRNFEVTHSCAGFGPVKYKDVLDGTLNPDYLVDIVGQIIEISHIEHVTVNGKETEKISLEFRNSDDERLPMVLWGKFACDVSEAMQFPKDDLPLAIVESKYSAIVNGVSDKDDFFIHTPRKTIAEILETKHICYLSTWYKLHLVVLDNTSNTKLLVFDNHAMLCNYSINHACRLLDHQTNPRRQLAKCTLSFFREPTFFSNEDGQFHDMDTQSDAPEASLAIQESFDENSATRNISSVKIKKEKISFLSTTRVRSCEQLPEDLSGFEPVKYKDVLDGTLNPDYLVVMKDFQWCFGVRDEHSIVLVLRFGKIKVWKEDRSVSNAYKITEIGLNPPMIEVGKFIAILPRDELPLAIVESKNSAIVNGVSAKDDFFILTPRKTIAQILETKQCILFCTITAIDSDMGWFYLSFKVCSKKVLSVPTSPSDDGNGEDDLNHTYYCVKCKTYNPMTLPRYTLHLVVLDNTSNTKLVIEETNLLPPALNNIIGETFLFKIQIERENFVYKQETYNVLKVITNKDLISDFEESHSANESEDGQFHDMETQSDAPEVSLAIQGLVSKQSESFDLTPAKRIRAVNIDTKEILDDNSVTRSVSSVKIKKEKFAKSD</sequence>
<dbReference type="Pfam" id="PF02721">
    <property type="entry name" value="DUF223"/>
    <property type="match status" value="1"/>
</dbReference>
<dbReference type="EMBL" id="JAGKQM010000012">
    <property type="protein sequence ID" value="KAH0898926.1"/>
    <property type="molecule type" value="Genomic_DNA"/>
</dbReference>
<dbReference type="InterPro" id="IPR012340">
    <property type="entry name" value="NA-bd_OB-fold"/>
</dbReference>
<dbReference type="PANTHER" id="PTHR47165:SF4">
    <property type="entry name" value="OS03G0429900 PROTEIN"/>
    <property type="match status" value="1"/>
</dbReference>
<dbReference type="CDD" id="cd04481">
    <property type="entry name" value="RPA1_DBD_B_like"/>
    <property type="match status" value="1"/>
</dbReference>
<feature type="domain" description="Replication protein A 70 kDa DNA-binding subunit B/D first OB fold" evidence="1">
    <location>
        <begin position="2"/>
        <end position="69"/>
    </location>
</feature>
<dbReference type="InterPro" id="IPR047192">
    <property type="entry name" value="Euk_RPA1_DBD_C"/>
</dbReference>
<comment type="caution">
    <text evidence="2">The sequence shown here is derived from an EMBL/GenBank/DDBJ whole genome shotgun (WGS) entry which is preliminary data.</text>
</comment>
<proteinExistence type="predicted"/>
<evidence type="ECO:0000313" key="2">
    <source>
        <dbReference type="EMBL" id="KAH0898926.1"/>
    </source>
</evidence>
<dbReference type="SUPFAM" id="SSF50249">
    <property type="entry name" value="Nucleic acid-binding proteins"/>
    <property type="match status" value="2"/>
</dbReference>
<dbReference type="CDD" id="cd04476">
    <property type="entry name" value="RPA1_DBD_C"/>
    <property type="match status" value="1"/>
</dbReference>
<name>A0ABQ8B3U9_BRANA</name>
<evidence type="ECO:0000259" key="1">
    <source>
        <dbReference type="Pfam" id="PF02721"/>
    </source>
</evidence>
<dbReference type="Gene3D" id="2.40.50.140">
    <property type="entry name" value="Nucleic acid-binding proteins"/>
    <property type="match status" value="3"/>
</dbReference>
<dbReference type="InterPro" id="IPR003871">
    <property type="entry name" value="RFA1B/D_OB_1st"/>
</dbReference>
<evidence type="ECO:0000313" key="3">
    <source>
        <dbReference type="Proteomes" id="UP000824890"/>
    </source>
</evidence>
<reference evidence="2 3" key="1">
    <citation type="submission" date="2021-05" db="EMBL/GenBank/DDBJ databases">
        <title>Genome Assembly of Synthetic Allotetraploid Brassica napus Reveals Homoeologous Exchanges between Subgenomes.</title>
        <authorList>
            <person name="Davis J.T."/>
        </authorList>
    </citation>
    <scope>NUCLEOTIDE SEQUENCE [LARGE SCALE GENOMIC DNA]</scope>
    <source>
        <strain evidence="3">cv. Da-Ae</strain>
        <tissue evidence="2">Seedling</tissue>
    </source>
</reference>
<protein>
    <recommendedName>
        <fullName evidence="1">Replication protein A 70 kDa DNA-binding subunit B/D first OB fold domain-containing protein</fullName>
    </recommendedName>
</protein>
<gene>
    <name evidence="2" type="ORF">HID58_048494</name>
</gene>
<organism evidence="2 3">
    <name type="scientific">Brassica napus</name>
    <name type="common">Rape</name>
    <dbReference type="NCBI Taxonomy" id="3708"/>
    <lineage>
        <taxon>Eukaryota</taxon>
        <taxon>Viridiplantae</taxon>
        <taxon>Streptophyta</taxon>
        <taxon>Embryophyta</taxon>
        <taxon>Tracheophyta</taxon>
        <taxon>Spermatophyta</taxon>
        <taxon>Magnoliopsida</taxon>
        <taxon>eudicotyledons</taxon>
        <taxon>Gunneridae</taxon>
        <taxon>Pentapetalae</taxon>
        <taxon>rosids</taxon>
        <taxon>malvids</taxon>
        <taxon>Brassicales</taxon>
        <taxon>Brassicaceae</taxon>
        <taxon>Brassiceae</taxon>
        <taxon>Brassica</taxon>
    </lineage>
</organism>
<accession>A0ABQ8B3U9</accession>
<dbReference type="PANTHER" id="PTHR47165">
    <property type="entry name" value="OS03G0429900 PROTEIN"/>
    <property type="match status" value="1"/>
</dbReference>